<keyword evidence="2" id="KW-1185">Reference proteome</keyword>
<dbReference type="EMBL" id="CP007264">
    <property type="protein sequence ID" value="AHL22261.1"/>
    <property type="molecule type" value="Genomic_DNA"/>
</dbReference>
<proteinExistence type="predicted"/>
<organism evidence="1 2">
    <name type="scientific">Thermococcus nautili</name>
    <dbReference type="NCBI Taxonomy" id="195522"/>
    <lineage>
        <taxon>Archaea</taxon>
        <taxon>Methanobacteriati</taxon>
        <taxon>Methanobacteriota</taxon>
        <taxon>Thermococci</taxon>
        <taxon>Thermococcales</taxon>
        <taxon>Thermococcaceae</taxon>
        <taxon>Thermococcus</taxon>
    </lineage>
</organism>
<protein>
    <submittedName>
        <fullName evidence="1">Uncharacterized protein</fullName>
    </submittedName>
</protein>
<evidence type="ECO:0000313" key="2">
    <source>
        <dbReference type="Proteomes" id="UP000019434"/>
    </source>
</evidence>
<dbReference type="eggNOG" id="arCOG11329">
    <property type="taxonomic scope" value="Archaea"/>
</dbReference>
<dbReference type="AlphaFoldDB" id="W8P0N3"/>
<dbReference type="KEGG" id="tnu:BD01_0638"/>
<reference evidence="1 2" key="1">
    <citation type="submission" date="2014-02" db="EMBL/GenBank/DDBJ databases">
        <title>Genome Sequence of an Hyperthermophilic Archaeon, Thermococcus nautili 30-1, producing viral vesicles.</title>
        <authorList>
            <person name="Oberto J."/>
            <person name="Gaudin M."/>
            <person name="Cossu M."/>
            <person name="Gorlas A."/>
            <person name="Slesarev A."/>
            <person name="Marguet E."/>
            <person name="Forterre P."/>
        </authorList>
    </citation>
    <scope>NUCLEOTIDE SEQUENCE [LARGE SCALE GENOMIC DNA]</scope>
    <source>
        <strain evidence="1 2">30-1</strain>
    </source>
</reference>
<name>W8P0N3_9EURY</name>
<dbReference type="RefSeq" id="WP_169730285.1">
    <property type="nucleotide sequence ID" value="NZ_CP007264.1"/>
</dbReference>
<dbReference type="OrthoDB" id="100492at2157"/>
<sequence length="58" mass="6479">MEEITIKVPAGVDIERLKKFLEVDAEFLAKAMKKKVRPGMLGRASAEELEEYAGEVGR</sequence>
<dbReference type="STRING" id="195522.BD01_0638"/>
<gene>
    <name evidence="1" type="ORF">BD01_0638</name>
</gene>
<dbReference type="GeneID" id="54817787"/>
<evidence type="ECO:0000313" key="1">
    <source>
        <dbReference type="EMBL" id="AHL22261.1"/>
    </source>
</evidence>
<dbReference type="Proteomes" id="UP000019434">
    <property type="component" value="Chromosome"/>
</dbReference>
<dbReference type="HOGENOM" id="CLU_3003360_0_0_2"/>
<accession>W8P0N3</accession>